<keyword evidence="3" id="KW-1185">Reference proteome</keyword>
<feature type="signal peptide" evidence="1">
    <location>
        <begin position="1"/>
        <end position="19"/>
    </location>
</feature>
<gene>
    <name evidence="2" type="ORF">SHI21_04620</name>
</gene>
<comment type="caution">
    <text evidence="2">The sequence shown here is derived from an EMBL/GenBank/DDBJ whole genome shotgun (WGS) entry which is preliminary data.</text>
</comment>
<proteinExistence type="predicted"/>
<evidence type="ECO:0008006" key="4">
    <source>
        <dbReference type="Google" id="ProtNLM"/>
    </source>
</evidence>
<accession>A0ABU5VRD1</accession>
<name>A0ABU5VRD1_9BACT</name>
<evidence type="ECO:0000256" key="1">
    <source>
        <dbReference type="SAM" id="SignalP"/>
    </source>
</evidence>
<feature type="chain" id="PRO_5047376977" description="Secreted protein" evidence="1">
    <location>
        <begin position="20"/>
        <end position="199"/>
    </location>
</feature>
<organism evidence="2 3">
    <name type="scientific">Bacteriovorax antarcticus</name>
    <dbReference type="NCBI Taxonomy" id="3088717"/>
    <lineage>
        <taxon>Bacteria</taxon>
        <taxon>Pseudomonadati</taxon>
        <taxon>Bdellovibrionota</taxon>
        <taxon>Bacteriovoracia</taxon>
        <taxon>Bacteriovoracales</taxon>
        <taxon>Bacteriovoracaceae</taxon>
        <taxon>Bacteriovorax</taxon>
    </lineage>
</organism>
<evidence type="ECO:0000313" key="3">
    <source>
        <dbReference type="Proteomes" id="UP001302274"/>
    </source>
</evidence>
<keyword evidence="1" id="KW-0732">Signal</keyword>
<protein>
    <recommendedName>
        <fullName evidence="4">Secreted protein</fullName>
    </recommendedName>
</protein>
<dbReference type="EMBL" id="JAYGJQ010000001">
    <property type="protein sequence ID" value="MEA9355467.1"/>
    <property type="molecule type" value="Genomic_DNA"/>
</dbReference>
<evidence type="ECO:0000313" key="2">
    <source>
        <dbReference type="EMBL" id="MEA9355467.1"/>
    </source>
</evidence>
<sequence>MKVTLLTLSLLFSFQNTFAATDTAGQFRFTEKECHELANELSDEAFENEKKLDSMKKFERFSAETVKYLDAAKISFSKDLNQLCDKKKDAVTFDDLYKEESSCKETCKESLSVIKTPLLKIVEDLNRTKEKSEAVCLSICEKDHDKMNAMKKGLAMAMKSKASPDCTGVVVDSGRNNLKPIIIDLDKINTKTAKQVSGK</sequence>
<dbReference type="RefSeq" id="WP_323575024.1">
    <property type="nucleotide sequence ID" value="NZ_JAYGJQ010000001.1"/>
</dbReference>
<dbReference type="Proteomes" id="UP001302274">
    <property type="component" value="Unassembled WGS sequence"/>
</dbReference>
<reference evidence="2 3" key="1">
    <citation type="submission" date="2023-11" db="EMBL/GenBank/DDBJ databases">
        <title>A Novel Polar Bacteriovorax (B. antarcticus) Isolated from the Biocrust in Antarctica.</title>
        <authorList>
            <person name="Mun W."/>
            <person name="Choi S.Y."/>
            <person name="Mitchell R.J."/>
        </authorList>
    </citation>
    <scope>NUCLEOTIDE SEQUENCE [LARGE SCALE GENOMIC DNA]</scope>
    <source>
        <strain evidence="2 3">PP10</strain>
    </source>
</reference>